<dbReference type="PANTHER" id="PTHR42980">
    <property type="entry name" value="2-OXOISOVALERATE DEHYDROGENASE SUBUNIT BETA-RELATED"/>
    <property type="match status" value="1"/>
</dbReference>
<dbReference type="Gene3D" id="3.40.50.970">
    <property type="match status" value="1"/>
</dbReference>
<dbReference type="InterPro" id="IPR005475">
    <property type="entry name" value="Transketolase-like_Pyr-bd"/>
</dbReference>
<evidence type="ECO:0000313" key="6">
    <source>
        <dbReference type="Proteomes" id="UP000002200"/>
    </source>
</evidence>
<dbReference type="GeneID" id="67388580"/>
<feature type="domain" description="Transketolase-like pyrimidine-binding" evidence="4">
    <location>
        <begin position="18"/>
        <end position="191"/>
    </location>
</feature>
<dbReference type="STRING" id="203267.TWT_789"/>
<dbReference type="KEGG" id="twh:TWT_789"/>
<sequence length="334" mass="36495">MSTPSWNRDVDSRREADLTLVSALNLALDDELALDPKLLLMGEDLGALGGVFRVTDRLCKKYGKNRVIDTPLAESGIVGTAIGLAAKGFRLVLEIQFNGFIFPAFNQITTQLARQNFRNKIPMPVVIRVPHGGHIGAVEHHMEAPEAYFAHTPGLRVVNCSTPSDAYWMLRQAIRCPDPVIFFEPLSLYWNKGTVSFSSPDLDLHAASIVRKGNDVTLLGHGGITRTLIAAAEHTRDVSVEIIDLRSLSPVDYETILASVKKTGRLVIAQESPGFVSLGSEIAATVSEKAFYHLEAPVARVSGYDTPFPPAKLEKVYLPDVDRVLTAIKGVMSH</sequence>
<dbReference type="EC" id="1.2.4.4" evidence="2"/>
<dbReference type="InterPro" id="IPR029061">
    <property type="entry name" value="THDP-binding"/>
</dbReference>
<dbReference type="EMBL" id="AE014184">
    <property type="protein sequence ID" value="AAO44886.1"/>
    <property type="molecule type" value="Genomic_DNA"/>
</dbReference>
<keyword evidence="3 5" id="KW-0560">Oxidoreductase</keyword>
<organism evidence="5 6">
    <name type="scientific">Tropheryma whipplei (strain Twist)</name>
    <name type="common">Whipple's bacillus</name>
    <dbReference type="NCBI Taxonomy" id="203267"/>
    <lineage>
        <taxon>Bacteria</taxon>
        <taxon>Bacillati</taxon>
        <taxon>Actinomycetota</taxon>
        <taxon>Actinomycetes</taxon>
        <taxon>Micrococcales</taxon>
        <taxon>Tropherymataceae</taxon>
        <taxon>Tropheryma</taxon>
    </lineage>
</organism>
<dbReference type="FunFam" id="3.40.50.970:FF:000001">
    <property type="entry name" value="Pyruvate dehydrogenase E1 beta subunit"/>
    <property type="match status" value="1"/>
</dbReference>
<dbReference type="RefSeq" id="WP_011096735.1">
    <property type="nucleotide sequence ID" value="NC_004572.3"/>
</dbReference>
<dbReference type="SUPFAM" id="SSF52922">
    <property type="entry name" value="TK C-terminal domain-like"/>
    <property type="match status" value="1"/>
</dbReference>
<dbReference type="FunFam" id="3.40.50.920:FF:000001">
    <property type="entry name" value="Pyruvate dehydrogenase E1 beta subunit"/>
    <property type="match status" value="1"/>
</dbReference>
<dbReference type="GO" id="GO:0007584">
    <property type="term" value="P:response to nutrient"/>
    <property type="evidence" value="ECO:0007669"/>
    <property type="project" value="TreeGrafter"/>
</dbReference>
<dbReference type="GO" id="GO:0000287">
    <property type="term" value="F:magnesium ion binding"/>
    <property type="evidence" value="ECO:0007669"/>
    <property type="project" value="UniProtKB-ARBA"/>
</dbReference>
<evidence type="ECO:0000259" key="4">
    <source>
        <dbReference type="SMART" id="SM00861"/>
    </source>
</evidence>
<evidence type="ECO:0000256" key="3">
    <source>
        <dbReference type="ARBA" id="ARBA00023002"/>
    </source>
</evidence>
<dbReference type="SUPFAM" id="SSF52518">
    <property type="entry name" value="Thiamin diphosphate-binding fold (THDP-binding)"/>
    <property type="match status" value="1"/>
</dbReference>
<dbReference type="InterPro" id="IPR009014">
    <property type="entry name" value="Transketo_C/PFOR_II"/>
</dbReference>
<dbReference type="AlphaFoldDB" id="Q83FF3"/>
<reference evidence="5 6" key="1">
    <citation type="journal article" date="2003" name="Genome Res.">
        <title>Tropheryma whipplei twist: a human pathogenic Actinobacteria with a reduced genome.</title>
        <authorList>
            <person name="Raoult D."/>
            <person name="Ogata H."/>
            <person name="Audic S."/>
            <person name="Robert C."/>
            <person name="Suhre K."/>
            <person name="Drancourt M."/>
            <person name="Claverie J.-M."/>
        </authorList>
    </citation>
    <scope>NUCLEOTIDE SEQUENCE [LARGE SCALE GENOMIC DNA]</scope>
    <source>
        <strain evidence="5 6">Twist</strain>
    </source>
</reference>
<protein>
    <recommendedName>
        <fullName evidence="2">3-methyl-2-oxobutanoate dehydrogenase (2-methylpropanoyl-transferring)</fullName>
        <ecNumber evidence="2">1.2.4.4</ecNumber>
    </recommendedName>
</protein>
<dbReference type="GO" id="GO:0003863">
    <property type="term" value="F:branched-chain 2-oxo acid dehydrogenase activity"/>
    <property type="evidence" value="ECO:0007669"/>
    <property type="project" value="UniProtKB-EC"/>
</dbReference>
<evidence type="ECO:0000256" key="1">
    <source>
        <dbReference type="ARBA" id="ARBA00001964"/>
    </source>
</evidence>
<keyword evidence="6" id="KW-1185">Reference proteome</keyword>
<dbReference type="GO" id="GO:0009083">
    <property type="term" value="P:branched-chain amino acid catabolic process"/>
    <property type="evidence" value="ECO:0007669"/>
    <property type="project" value="TreeGrafter"/>
</dbReference>
<dbReference type="InterPro" id="IPR033248">
    <property type="entry name" value="Transketolase_C"/>
</dbReference>
<evidence type="ECO:0000313" key="5">
    <source>
        <dbReference type="EMBL" id="AAO44886.1"/>
    </source>
</evidence>
<dbReference type="HOGENOM" id="CLU_012907_1_0_11"/>
<gene>
    <name evidence="5" type="primary">pdhB</name>
    <name evidence="5" type="ordered locus">TWT_789</name>
</gene>
<name>Q83FF3_TROWT</name>
<keyword evidence="5" id="KW-0670">Pyruvate</keyword>
<comment type="cofactor">
    <cofactor evidence="1">
        <name>thiamine diphosphate</name>
        <dbReference type="ChEBI" id="CHEBI:58937"/>
    </cofactor>
</comment>
<dbReference type="eggNOG" id="COG0022">
    <property type="taxonomic scope" value="Bacteria"/>
</dbReference>
<dbReference type="CDD" id="cd07036">
    <property type="entry name" value="TPP_PYR_E1-PDHc-beta_like"/>
    <property type="match status" value="1"/>
</dbReference>
<accession>Q83FF3</accession>
<dbReference type="Proteomes" id="UP000002200">
    <property type="component" value="Chromosome"/>
</dbReference>
<dbReference type="OrthoDB" id="3457658at2"/>
<dbReference type="Gene3D" id="3.40.50.920">
    <property type="match status" value="1"/>
</dbReference>
<dbReference type="Pfam" id="PF02780">
    <property type="entry name" value="Transketolase_C"/>
    <property type="match status" value="1"/>
</dbReference>
<dbReference type="SMART" id="SM00861">
    <property type="entry name" value="Transket_pyr"/>
    <property type="match status" value="1"/>
</dbReference>
<dbReference type="Pfam" id="PF02779">
    <property type="entry name" value="Transket_pyr"/>
    <property type="match status" value="1"/>
</dbReference>
<evidence type="ECO:0000256" key="2">
    <source>
        <dbReference type="ARBA" id="ARBA00012277"/>
    </source>
</evidence>
<proteinExistence type="predicted"/>
<dbReference type="PANTHER" id="PTHR42980:SF1">
    <property type="entry name" value="2-OXOISOVALERATE DEHYDROGENASE SUBUNIT BETA, MITOCHONDRIAL"/>
    <property type="match status" value="1"/>
</dbReference>